<dbReference type="CDD" id="cd00037">
    <property type="entry name" value="CLECT"/>
    <property type="match status" value="1"/>
</dbReference>
<evidence type="ECO:0000313" key="4">
    <source>
        <dbReference type="Proteomes" id="UP001231518"/>
    </source>
</evidence>
<feature type="signal peptide" evidence="1">
    <location>
        <begin position="1"/>
        <end position="19"/>
    </location>
</feature>
<accession>A0AAD7YI63</accession>
<dbReference type="InterPro" id="IPR016187">
    <property type="entry name" value="CTDL_fold"/>
</dbReference>
<dbReference type="Gene3D" id="3.10.100.10">
    <property type="entry name" value="Mannose-Binding Protein A, subunit A"/>
    <property type="match status" value="1"/>
</dbReference>
<evidence type="ECO:0000259" key="2">
    <source>
        <dbReference type="Pfam" id="PF00059"/>
    </source>
</evidence>
<dbReference type="Pfam" id="PF00059">
    <property type="entry name" value="Lectin_C"/>
    <property type="match status" value="1"/>
</dbReference>
<dbReference type="InterPro" id="IPR001304">
    <property type="entry name" value="C-type_lectin-like"/>
</dbReference>
<dbReference type="InterPro" id="IPR016186">
    <property type="entry name" value="C-type_lectin-like/link_sf"/>
</dbReference>
<keyword evidence="4" id="KW-1185">Reference proteome</keyword>
<comment type="caution">
    <text evidence="3">The sequence shown here is derived from an EMBL/GenBank/DDBJ whole genome shotgun (WGS) entry which is preliminary data.</text>
</comment>
<feature type="domain" description="C-type lectin" evidence="2">
    <location>
        <begin position="41"/>
        <end position="105"/>
    </location>
</feature>
<evidence type="ECO:0000256" key="1">
    <source>
        <dbReference type="SAM" id="SignalP"/>
    </source>
</evidence>
<gene>
    <name evidence="3" type="ORF">PYW07_009921</name>
</gene>
<dbReference type="Proteomes" id="UP001231518">
    <property type="component" value="Chromosome 24"/>
</dbReference>
<dbReference type="AlphaFoldDB" id="A0AAD7YI63"/>
<protein>
    <recommendedName>
        <fullName evidence="2">C-type lectin domain-containing protein</fullName>
    </recommendedName>
</protein>
<dbReference type="EMBL" id="JARGEI010000018">
    <property type="protein sequence ID" value="KAJ8715439.1"/>
    <property type="molecule type" value="Genomic_DNA"/>
</dbReference>
<reference evidence="3" key="1">
    <citation type="submission" date="2023-03" db="EMBL/GenBank/DDBJ databases">
        <title>Chromosome-level genomes of two armyworms, Mythimna separata and Mythimna loreyi, provide insights into the biosynthesis and reception of sex pheromones.</title>
        <authorList>
            <person name="Zhao H."/>
        </authorList>
    </citation>
    <scope>NUCLEOTIDE SEQUENCE</scope>
    <source>
        <strain evidence="3">BeijingLab</strain>
        <tissue evidence="3">Pupa</tissue>
    </source>
</reference>
<evidence type="ECO:0000313" key="3">
    <source>
        <dbReference type="EMBL" id="KAJ8715439.1"/>
    </source>
</evidence>
<organism evidence="3 4">
    <name type="scientific">Mythimna separata</name>
    <name type="common">Oriental armyworm</name>
    <name type="synonym">Pseudaletia separata</name>
    <dbReference type="NCBI Taxonomy" id="271217"/>
    <lineage>
        <taxon>Eukaryota</taxon>
        <taxon>Metazoa</taxon>
        <taxon>Ecdysozoa</taxon>
        <taxon>Arthropoda</taxon>
        <taxon>Hexapoda</taxon>
        <taxon>Insecta</taxon>
        <taxon>Pterygota</taxon>
        <taxon>Neoptera</taxon>
        <taxon>Endopterygota</taxon>
        <taxon>Lepidoptera</taxon>
        <taxon>Glossata</taxon>
        <taxon>Ditrysia</taxon>
        <taxon>Noctuoidea</taxon>
        <taxon>Noctuidae</taxon>
        <taxon>Noctuinae</taxon>
        <taxon>Hadenini</taxon>
        <taxon>Mythimna</taxon>
    </lineage>
</organism>
<feature type="chain" id="PRO_5041968236" description="C-type lectin domain-containing protein" evidence="1">
    <location>
        <begin position="20"/>
        <end position="148"/>
    </location>
</feature>
<keyword evidence="1" id="KW-0732">Signal</keyword>
<name>A0AAD7YI63_MYTSE</name>
<dbReference type="SUPFAM" id="SSF56436">
    <property type="entry name" value="C-type lectin-like"/>
    <property type="match status" value="1"/>
</dbReference>
<sequence length="148" mass="16416">MKSCLKYFILLLCLKFIEGAFRCDYKYSVATSAWFKYHIVPMTWSDARLRCALEGATLASPTTREIRSEMVQILKDSTSKREIFTGIHATLASGDHNTVEGIPLSNIPAIQPTVWITELKNATSSMQSHGTSLEPPSHAQLKAAILLS</sequence>
<proteinExistence type="predicted"/>